<sequence>MKQKRTFYFLLFIFILGLLTGLLWPKKSVAHYLEIKSEEAIALPIEIRQVGLNEESLLYQASTIKGVKIPLPEKEIKGDTHLELLINNESHVLLGYLDAGEQLLQITLEMTSASKETITVKTLVHTTLDTSKNELTFPR</sequence>
<evidence type="ECO:0000256" key="1">
    <source>
        <dbReference type="SAM" id="Phobius"/>
    </source>
</evidence>
<protein>
    <submittedName>
        <fullName evidence="3">Uncharacterized protein</fullName>
    </submittedName>
</protein>
<evidence type="ECO:0000313" key="3">
    <source>
        <dbReference type="EMBL" id="OJG10303.1"/>
    </source>
</evidence>
<dbReference type="EMBL" id="JXKD01000009">
    <property type="protein sequence ID" value="OJG10303.1"/>
    <property type="molecule type" value="Genomic_DNA"/>
</dbReference>
<organism evidence="3 4">
    <name type="scientific">Enterococcus aquimarinus</name>
    <dbReference type="NCBI Taxonomy" id="328396"/>
    <lineage>
        <taxon>Bacteria</taxon>
        <taxon>Bacillati</taxon>
        <taxon>Bacillota</taxon>
        <taxon>Bacilli</taxon>
        <taxon>Lactobacillales</taxon>
        <taxon>Enterococcaceae</taxon>
        <taxon>Enterococcus</taxon>
    </lineage>
</organism>
<gene>
    <name evidence="2" type="ORF">K8V42_05235</name>
    <name evidence="3" type="ORF">RU93_GL002328</name>
</gene>
<keyword evidence="4" id="KW-1185">Reference proteome</keyword>
<reference evidence="3 4" key="1">
    <citation type="submission" date="2014-12" db="EMBL/GenBank/DDBJ databases">
        <title>Draft genome sequences of 29 type strains of Enterococci.</title>
        <authorList>
            <person name="Zhong Z."/>
            <person name="Sun Z."/>
            <person name="Liu W."/>
            <person name="Zhang W."/>
            <person name="Zhang H."/>
        </authorList>
    </citation>
    <scope>NUCLEOTIDE SEQUENCE [LARGE SCALE GENOMIC DNA]</scope>
    <source>
        <strain evidence="3 4">DSM 17690</strain>
    </source>
</reference>
<keyword evidence="1" id="KW-1133">Transmembrane helix</keyword>
<dbReference type="STRING" id="328396.RU93_GL002328"/>
<evidence type="ECO:0000313" key="2">
    <source>
        <dbReference type="EMBL" id="MCC9273676.1"/>
    </source>
</evidence>
<feature type="transmembrane region" description="Helical" evidence="1">
    <location>
        <begin position="7"/>
        <end position="24"/>
    </location>
</feature>
<proteinExistence type="predicted"/>
<name>A0A1L8QS11_9ENTE</name>
<dbReference type="EMBL" id="JAJJVO010000079">
    <property type="protein sequence ID" value="MCC9273676.1"/>
    <property type="molecule type" value="Genomic_DNA"/>
</dbReference>
<comment type="caution">
    <text evidence="3">The sequence shown here is derived from an EMBL/GenBank/DDBJ whole genome shotgun (WGS) entry which is preliminary data.</text>
</comment>
<reference evidence="2" key="3">
    <citation type="submission" date="2021-11" db="EMBL/GenBank/DDBJ databases">
        <authorList>
            <person name="Gilroy R."/>
        </authorList>
    </citation>
    <scope>NUCLEOTIDE SEQUENCE</scope>
    <source>
        <strain evidence="2">150</strain>
    </source>
</reference>
<accession>A0A1L8QS11</accession>
<dbReference type="Proteomes" id="UP000182149">
    <property type="component" value="Unassembled WGS sequence"/>
</dbReference>
<dbReference type="AlphaFoldDB" id="A0A1L8QS11"/>
<keyword evidence="1" id="KW-0472">Membrane</keyword>
<evidence type="ECO:0000313" key="4">
    <source>
        <dbReference type="Proteomes" id="UP000182149"/>
    </source>
</evidence>
<dbReference type="Proteomes" id="UP000813384">
    <property type="component" value="Unassembled WGS sequence"/>
</dbReference>
<reference evidence="2" key="2">
    <citation type="journal article" date="2021" name="PeerJ">
        <title>Extensive microbial diversity within the chicken gut microbiome revealed by metagenomics and culture.</title>
        <authorList>
            <person name="Gilroy R."/>
            <person name="Ravi A."/>
            <person name="Getino M."/>
            <person name="Pursley I."/>
            <person name="Horton D.L."/>
            <person name="Alikhan N.F."/>
            <person name="Baker D."/>
            <person name="Gharbi K."/>
            <person name="Hall N."/>
            <person name="Watson M."/>
            <person name="Adriaenssens E.M."/>
            <person name="Foster-Nyarko E."/>
            <person name="Jarju S."/>
            <person name="Secka A."/>
            <person name="Antonio M."/>
            <person name="Oren A."/>
            <person name="Chaudhuri R.R."/>
            <person name="La Ragione R."/>
            <person name="Hildebrand F."/>
            <person name="Pallen M.J."/>
        </authorList>
    </citation>
    <scope>NUCLEOTIDE SEQUENCE</scope>
    <source>
        <strain evidence="2">150</strain>
    </source>
</reference>
<dbReference type="RefSeq" id="WP_071875019.1">
    <property type="nucleotide sequence ID" value="NZ_JBHSHF010000015.1"/>
</dbReference>
<keyword evidence="1" id="KW-0812">Transmembrane</keyword>